<evidence type="ECO:0000313" key="8">
    <source>
        <dbReference type="Proteomes" id="UP000253077"/>
    </source>
</evidence>
<dbReference type="InterPro" id="IPR002547">
    <property type="entry name" value="tRNA-bd_dom"/>
</dbReference>
<dbReference type="PROSITE" id="PS50886">
    <property type="entry name" value="TRBD"/>
    <property type="match status" value="1"/>
</dbReference>
<dbReference type="InterPro" id="IPR012340">
    <property type="entry name" value="NA-bd_OB-fold"/>
</dbReference>
<protein>
    <submittedName>
        <fullName evidence="6">tRNA-binding protein</fullName>
    </submittedName>
</protein>
<dbReference type="RefSeq" id="WP_004025570.1">
    <property type="nucleotide sequence ID" value="NZ_CAMXZD010000008.1"/>
</dbReference>
<sequence>MYIYYNRTSLNDTLIFLKNNEQYDHQVFLNDDLLLFYRNKELIGFNLWNASKYLENLSEGYLYPSLELMQKLSNLTKTKLVPNDDFKGFIVGVILEANLIPNTHLHVCLVDIGNQQVQIVCGAQNARVGLKTVVATPNLLMPNGNEIKKSKLMNYDSFGMLCSQKELNIEGFNSQGIVELNEQYQVGQLFTKVYSNLK</sequence>
<evidence type="ECO:0000313" key="9">
    <source>
        <dbReference type="Proteomes" id="UP000318231"/>
    </source>
</evidence>
<proteinExistence type="predicted"/>
<dbReference type="Pfam" id="PF01588">
    <property type="entry name" value="tRNA_bind"/>
    <property type="match status" value="1"/>
</dbReference>
<evidence type="ECO:0000259" key="4">
    <source>
        <dbReference type="PROSITE" id="PS50886"/>
    </source>
</evidence>
<dbReference type="Proteomes" id="UP001201240">
    <property type="component" value="Unassembled WGS sequence"/>
</dbReference>
<dbReference type="Proteomes" id="UP000318231">
    <property type="component" value="Chromosome"/>
</dbReference>
<dbReference type="GeneID" id="93848663"/>
<keyword evidence="2 3" id="KW-0694">RNA-binding</keyword>
<feature type="domain" description="TRNA-binding" evidence="4">
    <location>
        <begin position="83"/>
        <end position="191"/>
    </location>
</feature>
<dbReference type="AlphaFoldDB" id="A0AAP9ABP9"/>
<evidence type="ECO:0000256" key="2">
    <source>
        <dbReference type="ARBA" id="ARBA00022884"/>
    </source>
</evidence>
<accession>A0AAP9ABP9</accession>
<keyword evidence="1 3" id="KW-0820">tRNA-binding</keyword>
<dbReference type="EMBL" id="QOKT01000006">
    <property type="protein sequence ID" value="RCJ01352.1"/>
    <property type="molecule type" value="Genomic_DNA"/>
</dbReference>
<reference evidence="5 10" key="3">
    <citation type="submission" date="2021-10" db="EMBL/GenBank/DDBJ databases">
        <title>Sequencing the mobilome of antimicrobial resistant bacterial isolates spanning a range of GC content: The potential of a sustainable low cost, low infrastructure approach for surveillance with Oxford Nanopore sequencing.</title>
        <authorList>
            <person name="Sands K."/>
        </authorList>
    </citation>
    <scope>NUCLEOTIDE SEQUENCE [LARGE SCALE GENOMIC DNA]</scope>
    <source>
        <strain evidence="5 10">MIN-202</strain>
    </source>
</reference>
<dbReference type="GO" id="GO:0000049">
    <property type="term" value="F:tRNA binding"/>
    <property type="evidence" value="ECO:0007669"/>
    <property type="project" value="UniProtKB-UniRule"/>
</dbReference>
<dbReference type="Gene3D" id="3.30.1940.10">
    <property type="entry name" value="YtpR-like"/>
    <property type="match status" value="1"/>
</dbReference>
<name>A0AAP9ABP9_UREUR</name>
<reference evidence="7 8" key="1">
    <citation type="submission" date="2018-07" db="EMBL/GenBank/DDBJ databases">
        <title>Ureaplasma urealyticum 1000 the multidrug-resistant clinical isolate obtained from scrapings of the urogenital tract of a woman with inflammatory diseases of the reproductive organs.</title>
        <authorList>
            <person name="Kolesnikova E.A."/>
            <person name="Alekseeva A.E."/>
            <person name="Brusnigina N.F."/>
            <person name="Makhova M.A."/>
        </authorList>
    </citation>
    <scope>NUCLEOTIDE SEQUENCE [LARGE SCALE GENOMIC DNA]</scope>
    <source>
        <strain evidence="7 8">1000</strain>
    </source>
</reference>
<evidence type="ECO:0000313" key="6">
    <source>
        <dbReference type="EMBL" id="QDI64756.1"/>
    </source>
</evidence>
<dbReference type="Gene3D" id="2.40.50.140">
    <property type="entry name" value="Nucleic acid-binding proteins"/>
    <property type="match status" value="1"/>
</dbReference>
<evidence type="ECO:0000313" key="7">
    <source>
        <dbReference type="EMBL" id="RCJ01352.1"/>
    </source>
</evidence>
<dbReference type="InterPro" id="IPR037154">
    <property type="entry name" value="YtpR-like_sf"/>
</dbReference>
<dbReference type="EMBL" id="CP041200">
    <property type="protein sequence ID" value="QDI64756.1"/>
    <property type="molecule type" value="Genomic_DNA"/>
</dbReference>
<gene>
    <name evidence="7" type="ORF">DSQ42_00890</name>
    <name evidence="6" type="ORF">FJM05_00890</name>
    <name evidence="5" type="ORF">LH652_00900</name>
</gene>
<evidence type="ECO:0000256" key="1">
    <source>
        <dbReference type="ARBA" id="ARBA00022555"/>
    </source>
</evidence>
<dbReference type="SUPFAM" id="SSF50249">
    <property type="entry name" value="Nucleic acid-binding proteins"/>
    <property type="match status" value="1"/>
</dbReference>
<reference evidence="6 9" key="2">
    <citation type="submission" date="2019-07" db="EMBL/GenBank/DDBJ databases">
        <title>Comparative genomics of three clinical Ureaplasma species: analysis of their core genomes and virulence factors.</title>
        <authorList>
            <person name="Yang T."/>
            <person name="Zhang Y."/>
            <person name="Li X."/>
            <person name="Kong Y."/>
            <person name="Yu H."/>
            <person name="Ruan Z."/>
            <person name="Xie X."/>
            <person name="Zhang J."/>
        </authorList>
    </citation>
    <scope>NUCLEOTIDE SEQUENCE [LARGE SCALE GENOMIC DNA]</scope>
    <source>
        <strain evidence="6 9">132</strain>
    </source>
</reference>
<organism evidence="6 9">
    <name type="scientific">Ureaplasma urealyticum</name>
    <name type="common">Ureaplasma urealyticum biotype 2</name>
    <dbReference type="NCBI Taxonomy" id="2130"/>
    <lineage>
        <taxon>Bacteria</taxon>
        <taxon>Bacillati</taxon>
        <taxon>Mycoplasmatota</taxon>
        <taxon>Mycoplasmoidales</taxon>
        <taxon>Mycoplasmoidaceae</taxon>
        <taxon>Ureaplasma</taxon>
    </lineage>
</organism>
<dbReference type="NCBIfam" id="NF045760">
    <property type="entry name" value="YtpR"/>
    <property type="match status" value="1"/>
</dbReference>
<evidence type="ECO:0000313" key="10">
    <source>
        <dbReference type="Proteomes" id="UP001201240"/>
    </source>
</evidence>
<evidence type="ECO:0000256" key="3">
    <source>
        <dbReference type="PROSITE-ProRule" id="PRU00209"/>
    </source>
</evidence>
<dbReference type="CDD" id="cd02796">
    <property type="entry name" value="tRNA_bind_bactPheRS"/>
    <property type="match status" value="1"/>
</dbReference>
<evidence type="ECO:0000313" key="5">
    <source>
        <dbReference type="EMBL" id="MCF1348854.1"/>
    </source>
</evidence>
<dbReference type="EMBL" id="JAJBIS010000001">
    <property type="protein sequence ID" value="MCF1348854.1"/>
    <property type="molecule type" value="Genomic_DNA"/>
</dbReference>
<dbReference type="InterPro" id="IPR033714">
    <property type="entry name" value="tRNA_bind_bactPheRS"/>
</dbReference>
<dbReference type="Proteomes" id="UP000253077">
    <property type="component" value="Unassembled WGS sequence"/>
</dbReference>